<proteinExistence type="predicted"/>
<keyword evidence="1" id="KW-0539">Nucleus</keyword>
<dbReference type="EMBL" id="AP028214">
    <property type="protein sequence ID" value="BEI91179.1"/>
    <property type="molecule type" value="Genomic_DNA"/>
</dbReference>
<evidence type="ECO:0000256" key="2">
    <source>
        <dbReference type="SAM" id="MobiDB-lite"/>
    </source>
</evidence>
<evidence type="ECO:0000256" key="1">
    <source>
        <dbReference type="ARBA" id="ARBA00023242"/>
    </source>
</evidence>
<reference evidence="4" key="1">
    <citation type="journal article" date="2023" name="BMC Genomics">
        <title>Chromosome-level genome assemblies of Cutaneotrichosporon spp. (Trichosporonales, Basidiomycota) reveal imbalanced evolution between nucleotide sequences and chromosome synteny.</title>
        <authorList>
            <person name="Kobayashi Y."/>
            <person name="Kayamori A."/>
            <person name="Aoki K."/>
            <person name="Shiwa Y."/>
            <person name="Matsutani M."/>
            <person name="Fujita N."/>
            <person name="Sugita T."/>
            <person name="Iwasaki W."/>
            <person name="Tanaka N."/>
            <person name="Takashima M."/>
        </authorList>
    </citation>
    <scope>NUCLEOTIDE SEQUENCE</scope>
    <source>
        <strain evidence="4">HIS019</strain>
    </source>
</reference>
<dbReference type="Pfam" id="PF04082">
    <property type="entry name" value="Fungal_trans"/>
    <property type="match status" value="1"/>
</dbReference>
<dbReference type="PANTHER" id="PTHR46910:SF1">
    <property type="entry name" value="MISCELLANEOUS ZN(II)2CYS6 TRANSCRIPTION FACTOR (EUROFUNG)-RELATED"/>
    <property type="match status" value="1"/>
</dbReference>
<dbReference type="SMART" id="SM00906">
    <property type="entry name" value="Fungal_trans"/>
    <property type="match status" value="1"/>
</dbReference>
<dbReference type="Proteomes" id="UP001233271">
    <property type="component" value="Chromosome 3"/>
</dbReference>
<name>A0AA48L3A9_9TREE</name>
<evidence type="ECO:0000259" key="3">
    <source>
        <dbReference type="SMART" id="SM00906"/>
    </source>
</evidence>
<dbReference type="GO" id="GO:0003700">
    <property type="term" value="F:DNA-binding transcription factor activity"/>
    <property type="evidence" value="ECO:0007669"/>
    <property type="project" value="InterPro"/>
</dbReference>
<dbReference type="AlphaFoldDB" id="A0AA48L3A9"/>
<dbReference type="CDD" id="cd12148">
    <property type="entry name" value="fungal_TF_MHR"/>
    <property type="match status" value="1"/>
</dbReference>
<evidence type="ECO:0000313" key="5">
    <source>
        <dbReference type="Proteomes" id="UP001233271"/>
    </source>
</evidence>
<dbReference type="RefSeq" id="XP_060456444.1">
    <property type="nucleotide sequence ID" value="XM_060599784.1"/>
</dbReference>
<evidence type="ECO:0000313" key="4">
    <source>
        <dbReference type="EMBL" id="BEI91179.1"/>
    </source>
</evidence>
<dbReference type="KEGG" id="ccac:CcaHIS019_0312490"/>
<dbReference type="GeneID" id="85495049"/>
<dbReference type="InterPro" id="IPR050987">
    <property type="entry name" value="AtrR-like"/>
</dbReference>
<dbReference type="GO" id="GO:0006351">
    <property type="term" value="P:DNA-templated transcription"/>
    <property type="evidence" value="ECO:0007669"/>
    <property type="project" value="InterPro"/>
</dbReference>
<feature type="region of interest" description="Disordered" evidence="2">
    <location>
        <begin position="1"/>
        <end position="20"/>
    </location>
</feature>
<keyword evidence="5" id="KW-1185">Reference proteome</keyword>
<protein>
    <recommendedName>
        <fullName evidence="3">Xylanolytic transcriptional activator regulatory domain-containing protein</fullName>
    </recommendedName>
</protein>
<accession>A0AA48L3A9</accession>
<sequence length="617" mass="67946">MHAALAHPEPASATVLSPNTTVDGPAIDGMGLLLGPERKQSSSQAGGLAWGATPEGEVFGDLSGISFHRLLLDTLLPGYGCIGLMNDMAVNNTDQYEGGHGGEGGFLGAPPLPDMFFIRPDDLPPRAQARVMVDYFESHTWQIYPVVDCASLKKTYEQLQDDAAEYARHLLADKPGHLPDPLRIPRNQPIIALHFVVFALVQSISETPFTRIDVHRLALRMLRKHLDWPHSTLKVQALLIAALLMQGIDRPGTSWDLLGCAIGSAYAVGLHDKGNNDRFPPVEREMRSRVWWACYTFDRLLTVSIGRPSLISFDAFSAPLPSPLPGEQEMPVRFMSDSIRLYRGLSDVISNPPISFRNASPEFVSSVTEQLYQLEKQYAAWSEAVTPELNFAHHPPTCALSTVLALRGLTLRLLLHRRVMLAAIREHIGQRSRSGTPISAMTSVQYVESRQRHHAFGISLGLVIETAIQTAQVLEGRTGEPLVLSAPWYLLFYSMNSFMSLVAAFLLDLTQWAWFIRTPAATIVHALLSVHATVRQIYDRYNRPSARQALLIIEHLLTALGLPASEQSHPPPAPEPTAVDSIDAVASIMASFQDLPHLDLVELSKTLGIELDQAAFS</sequence>
<organism evidence="4 5">
    <name type="scientific">Cutaneotrichosporon cavernicola</name>
    <dbReference type="NCBI Taxonomy" id="279322"/>
    <lineage>
        <taxon>Eukaryota</taxon>
        <taxon>Fungi</taxon>
        <taxon>Dikarya</taxon>
        <taxon>Basidiomycota</taxon>
        <taxon>Agaricomycotina</taxon>
        <taxon>Tremellomycetes</taxon>
        <taxon>Trichosporonales</taxon>
        <taxon>Trichosporonaceae</taxon>
        <taxon>Cutaneotrichosporon</taxon>
    </lineage>
</organism>
<feature type="domain" description="Xylanolytic transcriptional activator regulatory" evidence="3">
    <location>
        <begin position="254"/>
        <end position="327"/>
    </location>
</feature>
<dbReference type="GO" id="GO:0008270">
    <property type="term" value="F:zinc ion binding"/>
    <property type="evidence" value="ECO:0007669"/>
    <property type="project" value="InterPro"/>
</dbReference>
<gene>
    <name evidence="4" type="ORF">CcaverHIS019_0312490</name>
</gene>
<dbReference type="PANTHER" id="PTHR46910">
    <property type="entry name" value="TRANSCRIPTION FACTOR PDR1"/>
    <property type="match status" value="1"/>
</dbReference>
<dbReference type="InterPro" id="IPR007219">
    <property type="entry name" value="XnlR_reg_dom"/>
</dbReference>
<dbReference type="GO" id="GO:0003677">
    <property type="term" value="F:DNA binding"/>
    <property type="evidence" value="ECO:0007669"/>
    <property type="project" value="InterPro"/>
</dbReference>